<proteinExistence type="predicted"/>
<sequence length="131" mass="14842">MVMPRSCSENPNARPLFQELENGKALIINGHEISPRSQIFYAPRYPTILAVLSSSWRIRGVLHPERRSISQDERRSISQDTTFGMLGRKSTSVFGYTGASRFDGTRTQSHRNRNTQAPSSVVKPKNYESSR</sequence>
<evidence type="ECO:0000313" key="3">
    <source>
        <dbReference type="WBParaSite" id="ALUE_0001276901-mRNA-1"/>
    </source>
</evidence>
<reference evidence="3" key="1">
    <citation type="submission" date="2017-02" db="UniProtKB">
        <authorList>
            <consortium name="WormBaseParasite"/>
        </authorList>
    </citation>
    <scope>IDENTIFICATION</scope>
</reference>
<name>A0A0M3I6Q9_ASCLU</name>
<dbReference type="Proteomes" id="UP000036681">
    <property type="component" value="Unplaced"/>
</dbReference>
<evidence type="ECO:0000256" key="1">
    <source>
        <dbReference type="SAM" id="MobiDB-lite"/>
    </source>
</evidence>
<accession>A0A0M3I6Q9</accession>
<dbReference type="WBParaSite" id="ALUE_0001276901-mRNA-1">
    <property type="protein sequence ID" value="ALUE_0001276901-mRNA-1"/>
    <property type="gene ID" value="ALUE_0001276901"/>
</dbReference>
<dbReference type="AlphaFoldDB" id="A0A0M3I6Q9"/>
<organism evidence="2 3">
    <name type="scientific">Ascaris lumbricoides</name>
    <name type="common">Giant roundworm</name>
    <dbReference type="NCBI Taxonomy" id="6252"/>
    <lineage>
        <taxon>Eukaryota</taxon>
        <taxon>Metazoa</taxon>
        <taxon>Ecdysozoa</taxon>
        <taxon>Nematoda</taxon>
        <taxon>Chromadorea</taxon>
        <taxon>Rhabditida</taxon>
        <taxon>Spirurina</taxon>
        <taxon>Ascaridomorpha</taxon>
        <taxon>Ascaridoidea</taxon>
        <taxon>Ascarididae</taxon>
        <taxon>Ascaris</taxon>
    </lineage>
</organism>
<keyword evidence="2" id="KW-1185">Reference proteome</keyword>
<feature type="region of interest" description="Disordered" evidence="1">
    <location>
        <begin position="95"/>
        <end position="131"/>
    </location>
</feature>
<protein>
    <submittedName>
        <fullName evidence="3">Uncharacterized protein</fullName>
    </submittedName>
</protein>
<evidence type="ECO:0000313" key="2">
    <source>
        <dbReference type="Proteomes" id="UP000036681"/>
    </source>
</evidence>